<sequence length="291" mass="32551">MSSLHVKKINLTSFHNVLACYPAIAPEKLRDLDAQRYDVIPSAVSSRNGSNKYLTKPEVEKLVEWKLKHGTFRPALLGLVQSNTSQAVEETTKKAFAAISDDKCSQSDIIHALKILASLKGIGPATSSLLLSVLRPQEIPFFSDELFRWSCWESEVKAKESAGWQRKIKYNFKEYEMMFDRVEKLRMRLGKSPDKTPEIIVRAIDIEKVAWVLGKEGKDVGAGEEKGEESQAGDDKKALLKEEETQETKPDDAKDSKEEVTKGPAKKGTKRKAGSVKTPVEGTRKSTRTKK</sequence>
<dbReference type="EMBL" id="WNKQ01000014">
    <property type="protein sequence ID" value="KAF5847265.1"/>
    <property type="molecule type" value="Genomic_DNA"/>
</dbReference>
<organism evidence="2 3">
    <name type="scientific">Cochliobolus sativus</name>
    <name type="common">Common root rot and spot blotch fungus</name>
    <name type="synonym">Bipolaris sorokiniana</name>
    <dbReference type="NCBI Taxonomy" id="45130"/>
    <lineage>
        <taxon>Eukaryota</taxon>
        <taxon>Fungi</taxon>
        <taxon>Dikarya</taxon>
        <taxon>Ascomycota</taxon>
        <taxon>Pezizomycotina</taxon>
        <taxon>Dothideomycetes</taxon>
        <taxon>Pleosporomycetidae</taxon>
        <taxon>Pleosporales</taxon>
        <taxon>Pleosporineae</taxon>
        <taxon>Pleosporaceae</taxon>
        <taxon>Bipolaris</taxon>
    </lineage>
</organism>
<reference evidence="2" key="1">
    <citation type="submission" date="2019-11" db="EMBL/GenBank/DDBJ databases">
        <title>Bipolaris sorokiniana Genome sequencing.</title>
        <authorList>
            <person name="Wang H."/>
        </authorList>
    </citation>
    <scope>NUCLEOTIDE SEQUENCE</scope>
</reference>
<dbReference type="Proteomes" id="UP000624244">
    <property type="component" value="Unassembled WGS sequence"/>
</dbReference>
<evidence type="ECO:0000313" key="2">
    <source>
        <dbReference type="EMBL" id="KAF5847265.1"/>
    </source>
</evidence>
<proteinExistence type="predicted"/>
<dbReference type="AlphaFoldDB" id="A0A8H5ZFT1"/>
<dbReference type="OMA" id="NAKEYRM"/>
<feature type="region of interest" description="Disordered" evidence="1">
    <location>
        <begin position="220"/>
        <end position="291"/>
    </location>
</feature>
<comment type="caution">
    <text evidence="2">The sequence shown here is derived from an EMBL/GenBank/DDBJ whole genome shotgun (WGS) entry which is preliminary data.</text>
</comment>
<evidence type="ECO:0000256" key="1">
    <source>
        <dbReference type="SAM" id="MobiDB-lite"/>
    </source>
</evidence>
<dbReference type="PANTHER" id="PTHR21521:SF0">
    <property type="entry name" value="AMUN, ISOFORM A"/>
    <property type="match status" value="1"/>
</dbReference>
<gene>
    <name evidence="2" type="ORF">GGP41_003526</name>
</gene>
<evidence type="ECO:0000313" key="3">
    <source>
        <dbReference type="Proteomes" id="UP000624244"/>
    </source>
</evidence>
<dbReference type="PANTHER" id="PTHR21521">
    <property type="entry name" value="AMUN, ISOFORM A"/>
    <property type="match status" value="1"/>
</dbReference>
<accession>A0A8H5ZFT1</accession>
<name>A0A8H5ZFT1_COCSA</name>
<feature type="compositionally biased region" description="Basic and acidic residues" evidence="1">
    <location>
        <begin position="220"/>
        <end position="261"/>
    </location>
</feature>
<protein>
    <submittedName>
        <fullName evidence="2">Uncharacterized protein</fullName>
    </submittedName>
</protein>
<feature type="compositionally biased region" description="Basic residues" evidence="1">
    <location>
        <begin position="264"/>
        <end position="274"/>
    </location>
</feature>